<evidence type="ECO:0000259" key="1">
    <source>
        <dbReference type="Pfam" id="PF13456"/>
    </source>
</evidence>
<evidence type="ECO:0000313" key="3">
    <source>
        <dbReference type="Proteomes" id="UP000828251"/>
    </source>
</evidence>
<name>A0A9D3W621_9ROSI</name>
<keyword evidence="3" id="KW-1185">Reference proteome</keyword>
<dbReference type="GO" id="GO:0003676">
    <property type="term" value="F:nucleic acid binding"/>
    <property type="evidence" value="ECO:0007669"/>
    <property type="project" value="InterPro"/>
</dbReference>
<dbReference type="Proteomes" id="UP000828251">
    <property type="component" value="Unassembled WGS sequence"/>
</dbReference>
<sequence length="79" mass="8731">GFMLKIVTSNSAQTELWSVHEGLQLAKNLGISKLIVEVDASLVVRFLARPFEDDQIGTLILDCLKFINEGGFSSKRGKH</sequence>
<dbReference type="OrthoDB" id="1552870at2759"/>
<reference evidence="2 3" key="1">
    <citation type="journal article" date="2021" name="Plant Biotechnol. J.">
        <title>Multi-omics assisted identification of the key and species-specific regulatory components of drought-tolerant mechanisms in Gossypium stocksii.</title>
        <authorList>
            <person name="Yu D."/>
            <person name="Ke L."/>
            <person name="Zhang D."/>
            <person name="Wu Y."/>
            <person name="Sun Y."/>
            <person name="Mei J."/>
            <person name="Sun J."/>
            <person name="Sun Y."/>
        </authorList>
    </citation>
    <scope>NUCLEOTIDE SEQUENCE [LARGE SCALE GENOMIC DNA]</scope>
    <source>
        <strain evidence="3">cv. E1</strain>
        <tissue evidence="2">Leaf</tissue>
    </source>
</reference>
<feature type="domain" description="RNase H type-1" evidence="1">
    <location>
        <begin position="10"/>
        <end position="67"/>
    </location>
</feature>
<protein>
    <recommendedName>
        <fullName evidence="1">RNase H type-1 domain-containing protein</fullName>
    </recommendedName>
</protein>
<dbReference type="GO" id="GO:0004523">
    <property type="term" value="F:RNA-DNA hybrid ribonuclease activity"/>
    <property type="evidence" value="ECO:0007669"/>
    <property type="project" value="InterPro"/>
</dbReference>
<accession>A0A9D3W621</accession>
<comment type="caution">
    <text evidence="2">The sequence shown here is derived from an EMBL/GenBank/DDBJ whole genome shotgun (WGS) entry which is preliminary data.</text>
</comment>
<evidence type="ECO:0000313" key="2">
    <source>
        <dbReference type="EMBL" id="KAH1108520.1"/>
    </source>
</evidence>
<dbReference type="InterPro" id="IPR002156">
    <property type="entry name" value="RNaseH_domain"/>
</dbReference>
<gene>
    <name evidence="2" type="ORF">J1N35_012288</name>
</gene>
<feature type="non-terminal residue" evidence="2">
    <location>
        <position position="79"/>
    </location>
</feature>
<dbReference type="AlphaFoldDB" id="A0A9D3W621"/>
<organism evidence="2 3">
    <name type="scientific">Gossypium stocksii</name>
    <dbReference type="NCBI Taxonomy" id="47602"/>
    <lineage>
        <taxon>Eukaryota</taxon>
        <taxon>Viridiplantae</taxon>
        <taxon>Streptophyta</taxon>
        <taxon>Embryophyta</taxon>
        <taxon>Tracheophyta</taxon>
        <taxon>Spermatophyta</taxon>
        <taxon>Magnoliopsida</taxon>
        <taxon>eudicotyledons</taxon>
        <taxon>Gunneridae</taxon>
        <taxon>Pentapetalae</taxon>
        <taxon>rosids</taxon>
        <taxon>malvids</taxon>
        <taxon>Malvales</taxon>
        <taxon>Malvaceae</taxon>
        <taxon>Malvoideae</taxon>
        <taxon>Gossypium</taxon>
    </lineage>
</organism>
<dbReference type="EMBL" id="JAIQCV010000004">
    <property type="protein sequence ID" value="KAH1108520.1"/>
    <property type="molecule type" value="Genomic_DNA"/>
</dbReference>
<proteinExistence type="predicted"/>
<dbReference type="Pfam" id="PF13456">
    <property type="entry name" value="RVT_3"/>
    <property type="match status" value="1"/>
</dbReference>
<feature type="non-terminal residue" evidence="2">
    <location>
        <position position="1"/>
    </location>
</feature>